<dbReference type="RefSeq" id="WP_290265081.1">
    <property type="nucleotide sequence ID" value="NZ_JAUFQG010000006.1"/>
</dbReference>
<keyword evidence="2" id="KW-0805">Transcription regulation</keyword>
<dbReference type="InterPro" id="IPR005119">
    <property type="entry name" value="LysR_subst-bd"/>
</dbReference>
<dbReference type="EMBL" id="JBHSCX010000015">
    <property type="protein sequence ID" value="MFC4363120.1"/>
    <property type="molecule type" value="Genomic_DNA"/>
</dbReference>
<dbReference type="Gene3D" id="1.10.10.10">
    <property type="entry name" value="Winged helix-like DNA-binding domain superfamily/Winged helix DNA-binding domain"/>
    <property type="match status" value="1"/>
</dbReference>
<dbReference type="InterPro" id="IPR000847">
    <property type="entry name" value="LysR_HTH_N"/>
</dbReference>
<keyword evidence="7" id="KW-1185">Reference proteome</keyword>
<dbReference type="PROSITE" id="PS50931">
    <property type="entry name" value="HTH_LYSR"/>
    <property type="match status" value="1"/>
</dbReference>
<evidence type="ECO:0000256" key="4">
    <source>
        <dbReference type="ARBA" id="ARBA00023163"/>
    </source>
</evidence>
<dbReference type="CDD" id="cd05466">
    <property type="entry name" value="PBP2_LTTR_substrate"/>
    <property type="match status" value="1"/>
</dbReference>
<accession>A0ABV8V7D1</accession>
<dbReference type="SUPFAM" id="SSF46785">
    <property type="entry name" value="Winged helix' DNA-binding domain"/>
    <property type="match status" value="1"/>
</dbReference>
<evidence type="ECO:0000259" key="5">
    <source>
        <dbReference type="PROSITE" id="PS50931"/>
    </source>
</evidence>
<dbReference type="Pfam" id="PF00126">
    <property type="entry name" value="HTH_1"/>
    <property type="match status" value="1"/>
</dbReference>
<dbReference type="Pfam" id="PF03466">
    <property type="entry name" value="LysR_substrate"/>
    <property type="match status" value="1"/>
</dbReference>
<comment type="similarity">
    <text evidence="1">Belongs to the LysR transcriptional regulatory family.</text>
</comment>
<feature type="domain" description="HTH lysR-type" evidence="5">
    <location>
        <begin position="2"/>
        <end position="59"/>
    </location>
</feature>
<dbReference type="Gene3D" id="3.40.190.10">
    <property type="entry name" value="Periplasmic binding protein-like II"/>
    <property type="match status" value="2"/>
</dbReference>
<dbReference type="PRINTS" id="PR00039">
    <property type="entry name" value="HTHLYSR"/>
</dbReference>
<proteinExistence type="inferred from homology"/>
<keyword evidence="4" id="KW-0804">Transcription</keyword>
<dbReference type="Proteomes" id="UP001595840">
    <property type="component" value="Unassembled WGS sequence"/>
</dbReference>
<name>A0ABV8V7D1_9GAMM</name>
<dbReference type="InterPro" id="IPR036390">
    <property type="entry name" value="WH_DNA-bd_sf"/>
</dbReference>
<comment type="caution">
    <text evidence="6">The sequence shown here is derived from an EMBL/GenBank/DDBJ whole genome shotgun (WGS) entry which is preliminary data.</text>
</comment>
<dbReference type="InterPro" id="IPR036388">
    <property type="entry name" value="WH-like_DNA-bd_sf"/>
</dbReference>
<dbReference type="PANTHER" id="PTHR30126:SF99">
    <property type="entry name" value="TRANSCRIPTIONAL REGULATOR LYSR FAMILY"/>
    <property type="match status" value="1"/>
</dbReference>
<dbReference type="PANTHER" id="PTHR30126">
    <property type="entry name" value="HTH-TYPE TRANSCRIPTIONAL REGULATOR"/>
    <property type="match status" value="1"/>
</dbReference>
<evidence type="ECO:0000313" key="7">
    <source>
        <dbReference type="Proteomes" id="UP001595840"/>
    </source>
</evidence>
<gene>
    <name evidence="6" type="ORF">ACFOX3_12455</name>
</gene>
<evidence type="ECO:0000256" key="1">
    <source>
        <dbReference type="ARBA" id="ARBA00009437"/>
    </source>
</evidence>
<protein>
    <submittedName>
        <fullName evidence="6">LysR family transcriptional regulator</fullName>
    </submittedName>
</protein>
<sequence>MINPVWLRSFCTLVDVGHFTRTAERLNMTQSGVSQHIHKLEQQLGRPLLVREGKSFTLTSAGERLYHEGRALLLSLKNIEQRIGADPSHEGIVKIASPGSVGLKLYPYLLGLQQRHPGLVIDYRFAPNRDIEQLIAEHKVDVGLMTSASTLAEVNLRPLAEEALLLVTPLSVIEPSWENLLALGFIDHPDGAYHAGQLLSVNYPEFQHCEQFKKSGFSNQIHLILEPVCRGIGFTVLPSHAVGAFKHQEKINLHHLPRPVHETLYIGLHRNKFTPNRVSTVISATEKCLKDSDVQ</sequence>
<evidence type="ECO:0000313" key="6">
    <source>
        <dbReference type="EMBL" id="MFC4363120.1"/>
    </source>
</evidence>
<evidence type="ECO:0000256" key="3">
    <source>
        <dbReference type="ARBA" id="ARBA00023125"/>
    </source>
</evidence>
<evidence type="ECO:0000256" key="2">
    <source>
        <dbReference type="ARBA" id="ARBA00023015"/>
    </source>
</evidence>
<dbReference type="SUPFAM" id="SSF53850">
    <property type="entry name" value="Periplasmic binding protein-like II"/>
    <property type="match status" value="1"/>
</dbReference>
<reference evidence="7" key="1">
    <citation type="journal article" date="2019" name="Int. J. Syst. Evol. Microbiol.">
        <title>The Global Catalogue of Microorganisms (GCM) 10K type strain sequencing project: providing services to taxonomists for standard genome sequencing and annotation.</title>
        <authorList>
            <consortium name="The Broad Institute Genomics Platform"/>
            <consortium name="The Broad Institute Genome Sequencing Center for Infectious Disease"/>
            <person name="Wu L."/>
            <person name="Ma J."/>
        </authorList>
    </citation>
    <scope>NUCLEOTIDE SEQUENCE [LARGE SCALE GENOMIC DNA]</scope>
    <source>
        <strain evidence="7">CECT 8570</strain>
    </source>
</reference>
<organism evidence="6 7">
    <name type="scientific">Simiduia curdlanivorans</name>
    <dbReference type="NCBI Taxonomy" id="1492769"/>
    <lineage>
        <taxon>Bacteria</taxon>
        <taxon>Pseudomonadati</taxon>
        <taxon>Pseudomonadota</taxon>
        <taxon>Gammaproteobacteria</taxon>
        <taxon>Cellvibrionales</taxon>
        <taxon>Cellvibrionaceae</taxon>
        <taxon>Simiduia</taxon>
    </lineage>
</organism>
<keyword evidence="3" id="KW-0238">DNA-binding</keyword>